<gene>
    <name evidence="2" type="ORF">PF021_02585</name>
</gene>
<comment type="caution">
    <text evidence="2">The sequence shown here is derived from an EMBL/GenBank/DDBJ whole genome shotgun (WGS) entry which is preliminary data.</text>
</comment>
<keyword evidence="3" id="KW-1185">Reference proteome</keyword>
<evidence type="ECO:0000313" key="3">
    <source>
        <dbReference type="Proteomes" id="UP001210261"/>
    </source>
</evidence>
<dbReference type="Proteomes" id="UP001210261">
    <property type="component" value="Unassembled WGS sequence"/>
</dbReference>
<evidence type="ECO:0000313" key="2">
    <source>
        <dbReference type="EMBL" id="MDA3968557.1"/>
    </source>
</evidence>
<protein>
    <submittedName>
        <fullName evidence="2">Uncharacterized protein</fullName>
    </submittedName>
</protein>
<dbReference type="EMBL" id="JAQHXR010000001">
    <property type="protein sequence ID" value="MDA3968557.1"/>
    <property type="molecule type" value="Genomic_DNA"/>
</dbReference>
<proteinExistence type="predicted"/>
<accession>A0ABT4VCX7</accession>
<dbReference type="RefSeq" id="WP_271020842.1">
    <property type="nucleotide sequence ID" value="NZ_JAQHXR010000001.1"/>
</dbReference>
<evidence type="ECO:0000256" key="1">
    <source>
        <dbReference type="SAM" id="MobiDB-lite"/>
    </source>
</evidence>
<sequence>MESLQDVNSIEISIIKYQLNTFCKKNAKTLAILFKALIRAEQAIKEESLKDIIQNAQQNKPQTSQIQKPNAISPLNLEG</sequence>
<reference evidence="2 3" key="1">
    <citation type="submission" date="2023-01" db="EMBL/GenBank/DDBJ databases">
        <title>Description of Helicobacter ibis sp. nov. isolated from faecal droppings of black-faced ibis (Theristicus melanopis).</title>
        <authorList>
            <person name="Lopez-Cantillo M."/>
            <person name="Vidal-Veuthey B."/>
            <person name="Mella A."/>
            <person name="De La Haba R."/>
            <person name="Collado L."/>
        </authorList>
    </citation>
    <scope>NUCLEOTIDE SEQUENCE [LARGE SCALE GENOMIC DNA]</scope>
    <source>
        <strain evidence="2 3">A82</strain>
    </source>
</reference>
<feature type="region of interest" description="Disordered" evidence="1">
    <location>
        <begin position="56"/>
        <end position="79"/>
    </location>
</feature>
<name>A0ABT4VCX7_9HELI</name>
<feature type="compositionally biased region" description="Polar residues" evidence="1">
    <location>
        <begin position="56"/>
        <end position="70"/>
    </location>
</feature>
<organism evidence="2 3">
    <name type="scientific">Helicobacter ibis</name>
    <dbReference type="NCBI Taxonomy" id="2962633"/>
    <lineage>
        <taxon>Bacteria</taxon>
        <taxon>Pseudomonadati</taxon>
        <taxon>Campylobacterota</taxon>
        <taxon>Epsilonproteobacteria</taxon>
        <taxon>Campylobacterales</taxon>
        <taxon>Helicobacteraceae</taxon>
        <taxon>Helicobacter</taxon>
    </lineage>
</organism>